<protein>
    <submittedName>
        <fullName evidence="4">Uncharacterized protein</fullName>
    </submittedName>
</protein>
<reference evidence="4" key="1">
    <citation type="journal article" name="BMC Genomics">
        <title>Long-read sequencing and de novo genome assembly of marine medaka (Oryzias melastigma).</title>
        <authorList>
            <person name="Liang P."/>
            <person name="Saqib H.S.A."/>
            <person name="Ni X."/>
            <person name="Shen Y."/>
        </authorList>
    </citation>
    <scope>NUCLEOTIDE SEQUENCE</scope>
    <source>
        <strain evidence="4">Bigg-433</strain>
    </source>
</reference>
<evidence type="ECO:0000313" key="4">
    <source>
        <dbReference type="EMBL" id="KAF6723230.1"/>
    </source>
</evidence>
<feature type="compositionally biased region" description="Basic and acidic residues" evidence="1">
    <location>
        <begin position="97"/>
        <end position="106"/>
    </location>
</feature>
<proteinExistence type="predicted"/>
<feature type="signal peptide" evidence="3">
    <location>
        <begin position="1"/>
        <end position="18"/>
    </location>
</feature>
<dbReference type="Proteomes" id="UP000646548">
    <property type="component" value="Unassembled WGS sequence"/>
</dbReference>
<dbReference type="CDD" id="cd12087">
    <property type="entry name" value="TM_EGFR-like"/>
    <property type="match status" value="1"/>
</dbReference>
<dbReference type="EMBL" id="WKFB01000436">
    <property type="protein sequence ID" value="KAF6723230.1"/>
    <property type="molecule type" value="Genomic_DNA"/>
</dbReference>
<gene>
    <name evidence="4" type="ORF">FQA47_025069</name>
</gene>
<accession>A0A834F391</accession>
<evidence type="ECO:0000256" key="2">
    <source>
        <dbReference type="SAM" id="Phobius"/>
    </source>
</evidence>
<organism evidence="4 5">
    <name type="scientific">Oryzias melastigma</name>
    <name type="common">Marine medaka</name>
    <dbReference type="NCBI Taxonomy" id="30732"/>
    <lineage>
        <taxon>Eukaryota</taxon>
        <taxon>Metazoa</taxon>
        <taxon>Chordata</taxon>
        <taxon>Craniata</taxon>
        <taxon>Vertebrata</taxon>
        <taxon>Euteleostomi</taxon>
        <taxon>Actinopterygii</taxon>
        <taxon>Neopterygii</taxon>
        <taxon>Teleostei</taxon>
        <taxon>Neoteleostei</taxon>
        <taxon>Acanthomorphata</taxon>
        <taxon>Ovalentaria</taxon>
        <taxon>Atherinomorphae</taxon>
        <taxon>Beloniformes</taxon>
        <taxon>Adrianichthyidae</taxon>
        <taxon>Oryziinae</taxon>
        <taxon>Oryzias</taxon>
    </lineage>
</organism>
<keyword evidence="2" id="KW-1133">Transmembrane helix</keyword>
<feature type="transmembrane region" description="Helical" evidence="2">
    <location>
        <begin position="31"/>
        <end position="53"/>
    </location>
</feature>
<feature type="chain" id="PRO_5032439546" evidence="3">
    <location>
        <begin position="19"/>
        <end position="151"/>
    </location>
</feature>
<evidence type="ECO:0000256" key="1">
    <source>
        <dbReference type="SAM" id="MobiDB-lite"/>
    </source>
</evidence>
<name>A0A834F391_ORYME</name>
<evidence type="ECO:0000256" key="3">
    <source>
        <dbReference type="SAM" id="SignalP"/>
    </source>
</evidence>
<dbReference type="AlphaFoldDB" id="A0A834F391"/>
<feature type="compositionally biased region" description="Polar residues" evidence="1">
    <location>
        <begin position="77"/>
        <end position="90"/>
    </location>
</feature>
<keyword evidence="2" id="KW-0812">Transmembrane</keyword>
<feature type="region of interest" description="Disordered" evidence="1">
    <location>
        <begin position="61"/>
        <end position="151"/>
    </location>
</feature>
<evidence type="ECO:0000313" key="5">
    <source>
        <dbReference type="Proteomes" id="UP000646548"/>
    </source>
</evidence>
<keyword evidence="2" id="KW-0472">Membrane</keyword>
<keyword evidence="3" id="KW-0732">Signal</keyword>
<sequence>MALRAAFLILGTIISVNSDRSLPLEDGKGVIIGGAVAGVILIVVCVTLGIVLFKRKRADKEKPSPCATPLISGVPPMSSQTSLTSSTGCSTKPLMNKSHEAVKEKPSPSATPFISVIPVGNSQSKSLSDDESTISSSKSDEDFQSTSSSSA</sequence>
<comment type="caution">
    <text evidence="4">The sequence shown here is derived from an EMBL/GenBank/DDBJ whole genome shotgun (WGS) entry which is preliminary data.</text>
</comment>